<evidence type="ECO:0000313" key="1">
    <source>
        <dbReference type="EMBL" id="QDL31186.1"/>
    </source>
</evidence>
<accession>A0A515CSN9</accession>
<dbReference type="InterPro" id="IPR010265">
    <property type="entry name" value="Phage_lambda_TipM"/>
</dbReference>
<reference evidence="1 2" key="1">
    <citation type="submission" date="2018-11" db="EMBL/GenBank/DDBJ databases">
        <title>The first complete genome of Serratia liquefaciens isolated from metalophyte plant revel distinctness adaptive mechanisms in an extreme habitat.</title>
        <authorList>
            <person name="Caneschi W.L."/>
            <person name="Sanchez A.B."/>
            <person name="Felestrino E.B."/>
            <person name="Assis R.A.B."/>
            <person name="Lemes C.G.C."/>
            <person name="Cordeiro I.F."/>
            <person name="Fonseca N.P."/>
            <person name="Villa M."/>
            <person name="Vieira I.T."/>
            <person name="Moraes L.A."/>
            <person name="Kamino L.H.Y."/>
            <person name="do Carmo F."/>
            <person name="Garcia C.M."/>
            <person name="Almeida N.F."/>
            <person name="Silva R.S."/>
            <person name="Ferro J.A."/>
            <person name="Ferro M.I.T."/>
            <person name="Varani A.M."/>
            <person name="Ferreira R.M."/>
            <person name="dos Santos V.L."/>
            <person name="Silva U.C."/>
            <person name="Setubal J.C."/>
            <person name="Moreira L.M."/>
        </authorList>
    </citation>
    <scope>NUCLEOTIDE SEQUENCE [LARGE SCALE GENOMIC DNA]</scope>
    <source>
        <strain evidence="1 2">FG3</strain>
    </source>
</reference>
<sequence>MEQQLKTFHFPPRYGAAGEFEPVVREVQFGDGYKQVTGDGINSEKESWPLTFSGPWKFVEPIVAFLREHNGYRSFQWRNPLYQLGLYNAGAFTITPTFANAQGRNYTLTVTFTRANHP</sequence>
<dbReference type="EMBL" id="CP033893">
    <property type="protein sequence ID" value="QDL31186.1"/>
    <property type="molecule type" value="Genomic_DNA"/>
</dbReference>
<dbReference type="AlphaFoldDB" id="A0A515CSN9"/>
<dbReference type="RefSeq" id="WP_142814817.1">
    <property type="nucleotide sequence ID" value="NZ_CP033893.1"/>
</dbReference>
<name>A0A515CSN9_SERLI</name>
<organism evidence="1 2">
    <name type="scientific">Serratia liquefaciens</name>
    <dbReference type="NCBI Taxonomy" id="614"/>
    <lineage>
        <taxon>Bacteria</taxon>
        <taxon>Pseudomonadati</taxon>
        <taxon>Pseudomonadota</taxon>
        <taxon>Gammaproteobacteria</taxon>
        <taxon>Enterobacterales</taxon>
        <taxon>Yersiniaceae</taxon>
        <taxon>Serratia</taxon>
    </lineage>
</organism>
<protein>
    <submittedName>
        <fullName evidence="1">Phage tail protein</fullName>
    </submittedName>
</protein>
<evidence type="ECO:0000313" key="2">
    <source>
        <dbReference type="Proteomes" id="UP000317572"/>
    </source>
</evidence>
<gene>
    <name evidence="1" type="ORF">EGO53_05030</name>
</gene>
<dbReference type="Pfam" id="PF05939">
    <property type="entry name" value="Phage_min_tail"/>
    <property type="match status" value="1"/>
</dbReference>
<proteinExistence type="predicted"/>
<dbReference type="Proteomes" id="UP000317572">
    <property type="component" value="Chromosome"/>
</dbReference>